<dbReference type="InterPro" id="IPR019999">
    <property type="entry name" value="Anth_synth_I-like"/>
</dbReference>
<evidence type="ECO:0000313" key="3">
    <source>
        <dbReference type="EMBL" id="BBP01117.1"/>
    </source>
</evidence>
<evidence type="ECO:0000259" key="1">
    <source>
        <dbReference type="Pfam" id="PF00425"/>
    </source>
</evidence>
<protein>
    <recommendedName>
        <fullName evidence="5">Para-aminobenzoate synthase, aminase component</fullName>
    </recommendedName>
</protein>
<gene>
    <name evidence="3" type="primary">trpE_1</name>
    <name evidence="3" type="ORF">SFSGTM_18250</name>
</gene>
<dbReference type="EMBL" id="AP021881">
    <property type="protein sequence ID" value="BBP01117.1"/>
    <property type="molecule type" value="Genomic_DNA"/>
</dbReference>
<dbReference type="PANTHER" id="PTHR11236">
    <property type="entry name" value="AMINOBENZOATE/ANTHRANILATE SYNTHASE"/>
    <property type="match status" value="1"/>
</dbReference>
<dbReference type="InterPro" id="IPR006805">
    <property type="entry name" value="Anth_synth_I_N"/>
</dbReference>
<dbReference type="SUPFAM" id="SSF56322">
    <property type="entry name" value="ADC synthase"/>
    <property type="match status" value="1"/>
</dbReference>
<keyword evidence="4" id="KW-1185">Reference proteome</keyword>
<organism evidence="3 4">
    <name type="scientific">Sulfuriferula nivalis</name>
    <dbReference type="NCBI Taxonomy" id="2675298"/>
    <lineage>
        <taxon>Bacteria</taxon>
        <taxon>Pseudomonadati</taxon>
        <taxon>Pseudomonadota</taxon>
        <taxon>Betaproteobacteria</taxon>
        <taxon>Nitrosomonadales</taxon>
        <taxon>Sulfuricellaceae</taxon>
        <taxon>Sulfuriferula</taxon>
    </lineage>
</organism>
<evidence type="ECO:0008006" key="5">
    <source>
        <dbReference type="Google" id="ProtNLM"/>
    </source>
</evidence>
<dbReference type="Pfam" id="PF00425">
    <property type="entry name" value="Chorismate_bind"/>
    <property type="match status" value="1"/>
</dbReference>
<evidence type="ECO:0000259" key="2">
    <source>
        <dbReference type="Pfam" id="PF04715"/>
    </source>
</evidence>
<feature type="domain" description="Chorismate-utilising enzyme C-terminal" evidence="1">
    <location>
        <begin position="171"/>
        <end position="425"/>
    </location>
</feature>
<dbReference type="PRINTS" id="PR00095">
    <property type="entry name" value="ANTSNTHASEI"/>
</dbReference>
<dbReference type="GO" id="GO:0000162">
    <property type="term" value="P:L-tryptophan biosynthetic process"/>
    <property type="evidence" value="ECO:0007669"/>
    <property type="project" value="TreeGrafter"/>
</dbReference>
<dbReference type="KEGG" id="sniv:SFSGTM_18250"/>
<feature type="domain" description="Anthranilate synthase component I N-terminal" evidence="2">
    <location>
        <begin position="51"/>
        <end position="131"/>
    </location>
</feature>
<sequence>MPAICLSAIPDLFALHAQYPANFPVLLETTVGLGWDILMAYPSETYCYDMSQGADFLKCLTQKYTSQAIQKMHEHAHLPFRGGWFVYMGYELLHEIESTVVSRELDVNQLPMAALMRIPAAIMVDRTQQQAWAFAEDDVLLSALMADLADVPVADFDDPILDELVEEKDVTFLDGVERIQRYIAAGDVFQVNLSRRWRGRVRQPNAAPAIYQSLRKKNPAPFSGSVRLREDQYIISSSPERLVQVHDGRVLTRPIAGTHPRHADGEEDAKLKANLIAHPKERAEHVMLVDLERNDLGRICVPGTVIVDELMEVATYQHVHHIESTVTGQLREGITPVELIRALFPGGTITGCPKVRTMQIIRELEHTPRGAYTGSMGYINLDGDLDLNILIRTLSLSAQQLTFSAGAGIVVDSDPLRELAETRAKAKGLLRAFGLM</sequence>
<dbReference type="Proteomes" id="UP000463939">
    <property type="component" value="Chromosome"/>
</dbReference>
<name>A0A809SE49_9PROT</name>
<dbReference type="NCBIfam" id="NF006563">
    <property type="entry name" value="PRK09070.1"/>
    <property type="match status" value="1"/>
</dbReference>
<dbReference type="PANTHER" id="PTHR11236:SF9">
    <property type="entry name" value="ANTHRANILATE SYNTHASE COMPONENT 1"/>
    <property type="match status" value="1"/>
</dbReference>
<dbReference type="AlphaFoldDB" id="A0A809SE49"/>
<dbReference type="InterPro" id="IPR005801">
    <property type="entry name" value="ADC_synthase"/>
</dbReference>
<accession>A0A809SE49</accession>
<reference evidence="4" key="1">
    <citation type="submission" date="2019-11" db="EMBL/GenBank/DDBJ databases">
        <title>Isolation and characterization of a novel species in the genus Sulfuriferula.</title>
        <authorList>
            <person name="Mochizuki J."/>
            <person name="Kojima H."/>
            <person name="Fukui M."/>
        </authorList>
    </citation>
    <scope>NUCLEOTIDE SEQUENCE [LARGE SCALE GENOMIC DNA]</scope>
    <source>
        <strain evidence="4">SGTM</strain>
    </source>
</reference>
<evidence type="ECO:0000313" key="4">
    <source>
        <dbReference type="Proteomes" id="UP000463939"/>
    </source>
</evidence>
<dbReference type="InterPro" id="IPR015890">
    <property type="entry name" value="Chorismate_C"/>
</dbReference>
<dbReference type="RefSeq" id="WP_198420535.1">
    <property type="nucleotide sequence ID" value="NZ_AP021881.1"/>
</dbReference>
<dbReference type="Gene3D" id="3.60.120.10">
    <property type="entry name" value="Anthranilate synthase"/>
    <property type="match status" value="1"/>
</dbReference>
<dbReference type="Pfam" id="PF04715">
    <property type="entry name" value="Anth_synt_I_N"/>
    <property type="match status" value="1"/>
</dbReference>
<proteinExistence type="predicted"/>